<evidence type="ECO:0000313" key="4">
    <source>
        <dbReference type="EMBL" id="MFC5519156.1"/>
    </source>
</evidence>
<comment type="caution">
    <text evidence="4">The sequence shown here is derived from an EMBL/GenBank/DDBJ whole genome shotgun (WGS) entry which is preliminary data.</text>
</comment>
<evidence type="ECO:0000313" key="5">
    <source>
        <dbReference type="Proteomes" id="UP001596150"/>
    </source>
</evidence>
<evidence type="ECO:0000256" key="2">
    <source>
        <dbReference type="SAM" id="SignalP"/>
    </source>
</evidence>
<dbReference type="RefSeq" id="WP_266346133.1">
    <property type="nucleotide sequence ID" value="NZ_JAPKNH010000013.1"/>
</dbReference>
<feature type="domain" description="Phage capsid-like C-terminal" evidence="3">
    <location>
        <begin position="185"/>
        <end position="471"/>
    </location>
</feature>
<evidence type="ECO:0000256" key="1">
    <source>
        <dbReference type="ARBA" id="ARBA00004328"/>
    </source>
</evidence>
<comment type="subcellular location">
    <subcellularLocation>
        <location evidence="1">Virion</location>
    </subcellularLocation>
</comment>
<protein>
    <submittedName>
        <fullName evidence="4">Phage major capsid protein</fullName>
    </submittedName>
</protein>
<dbReference type="InterPro" id="IPR054612">
    <property type="entry name" value="Phage_capsid-like_C"/>
</dbReference>
<accession>A0ABW0Q2N8</accession>
<sequence>MRGIYVFAALAVAATLVASMALADGGAAVAHFHLGAGSAIASMIAPVVPRGLQFVRAETAPTVADLKAAMDLLGKTFAEFRTENDNALKSKADGLLTEKVDRLNAAVGEHQAAVDDIARKIAALQLNGNMPSGGRVYSAEQLAYFASVDGWMRGTVDERDMKALQAKAGFQPVSAAMTTQSQPDGGFLTRPELDSTIDSVLKVVSPMRSLATVRSIGGYSYSKLVNQHGTTSGWVGEGDNRVQTLASQLSELSFPAMELYAMPAATQTMLDDSFIDLESWISDEVTLEFAQQEGAAFVSGNGVKRPWGFLAYENVADANYAWGKLGYVGTGVSGAFPASNPADVLIDLFHALKVPYRNVASWTANNKTLGTLRKLKDGQGNYLININFKTDGVVSEMLGRPVVEIPDMPDIAANSYGLAFGDFKRGYLIVDRVGIRILRDPYTAKPYVLFYTTKRVGGGIQNFEAIKLLRFG</sequence>
<dbReference type="Pfam" id="PF05065">
    <property type="entry name" value="Phage_capsid"/>
    <property type="match status" value="1"/>
</dbReference>
<evidence type="ECO:0000259" key="3">
    <source>
        <dbReference type="Pfam" id="PF05065"/>
    </source>
</evidence>
<proteinExistence type="predicted"/>
<dbReference type="Proteomes" id="UP001596150">
    <property type="component" value="Unassembled WGS sequence"/>
</dbReference>
<dbReference type="NCBIfam" id="TIGR01554">
    <property type="entry name" value="major_cap_HK97"/>
    <property type="match status" value="1"/>
</dbReference>
<gene>
    <name evidence="4" type="ORF">ACFPP9_25550</name>
</gene>
<keyword evidence="5" id="KW-1185">Reference proteome</keyword>
<dbReference type="SUPFAM" id="SSF56563">
    <property type="entry name" value="Major capsid protein gp5"/>
    <property type="match status" value="1"/>
</dbReference>
<feature type="chain" id="PRO_5047107484" evidence="2">
    <location>
        <begin position="24"/>
        <end position="472"/>
    </location>
</feature>
<keyword evidence="2" id="KW-0732">Signal</keyword>
<organism evidence="4 5">
    <name type="scientific">Kaistia terrae</name>
    <dbReference type="NCBI Taxonomy" id="537017"/>
    <lineage>
        <taxon>Bacteria</taxon>
        <taxon>Pseudomonadati</taxon>
        <taxon>Pseudomonadota</taxon>
        <taxon>Alphaproteobacteria</taxon>
        <taxon>Hyphomicrobiales</taxon>
        <taxon>Kaistiaceae</taxon>
        <taxon>Kaistia</taxon>
    </lineage>
</organism>
<dbReference type="Gene3D" id="3.30.2320.10">
    <property type="entry name" value="hypothetical protein PF0899 domain"/>
    <property type="match status" value="1"/>
</dbReference>
<name>A0ABW0Q2N8_9HYPH</name>
<reference evidence="5" key="1">
    <citation type="journal article" date="2019" name="Int. J. Syst. Evol. Microbiol.">
        <title>The Global Catalogue of Microorganisms (GCM) 10K type strain sequencing project: providing services to taxonomists for standard genome sequencing and annotation.</title>
        <authorList>
            <consortium name="The Broad Institute Genomics Platform"/>
            <consortium name="The Broad Institute Genome Sequencing Center for Infectious Disease"/>
            <person name="Wu L."/>
            <person name="Ma J."/>
        </authorList>
    </citation>
    <scope>NUCLEOTIDE SEQUENCE [LARGE SCALE GENOMIC DNA]</scope>
    <source>
        <strain evidence="5">KACC 12633</strain>
    </source>
</reference>
<dbReference type="InterPro" id="IPR024455">
    <property type="entry name" value="Phage_capsid"/>
</dbReference>
<dbReference type="EMBL" id="JBHSML010000032">
    <property type="protein sequence ID" value="MFC5519156.1"/>
    <property type="molecule type" value="Genomic_DNA"/>
</dbReference>
<feature type="signal peptide" evidence="2">
    <location>
        <begin position="1"/>
        <end position="23"/>
    </location>
</feature>